<evidence type="ECO:0000256" key="8">
    <source>
        <dbReference type="ARBA" id="ARBA00022840"/>
    </source>
</evidence>
<dbReference type="Gene3D" id="1.10.510.10">
    <property type="entry name" value="Transferase(Phosphotransferase) domain 1"/>
    <property type="match status" value="2"/>
</dbReference>
<feature type="chain" id="PRO_5047285133" description="Protein kinase domain-containing protein" evidence="13">
    <location>
        <begin position="20"/>
        <end position="734"/>
    </location>
</feature>
<evidence type="ECO:0000259" key="14">
    <source>
        <dbReference type="PROSITE" id="PS50011"/>
    </source>
</evidence>
<dbReference type="EMBL" id="JABTTQ020003093">
    <property type="protein sequence ID" value="KAK6120246.1"/>
    <property type="molecule type" value="Genomic_DNA"/>
</dbReference>
<keyword evidence="3" id="KW-0245">EGF-like domain</keyword>
<dbReference type="SUPFAM" id="SSF56112">
    <property type="entry name" value="Protein kinase-like (PK-like)"/>
    <property type="match status" value="1"/>
</dbReference>
<reference evidence="15 16" key="1">
    <citation type="journal article" date="2021" name="Comput. Struct. Biotechnol. J.">
        <title>De novo genome assembly of the potent medicinal plant Rehmannia glutinosa using nanopore technology.</title>
        <authorList>
            <person name="Ma L."/>
            <person name="Dong C."/>
            <person name="Song C."/>
            <person name="Wang X."/>
            <person name="Zheng X."/>
            <person name="Niu Y."/>
            <person name="Chen S."/>
            <person name="Feng W."/>
        </authorList>
    </citation>
    <scope>NUCLEOTIDE SEQUENCE [LARGE SCALE GENOMIC DNA]</scope>
    <source>
        <strain evidence="15">DH-2019</strain>
    </source>
</reference>
<comment type="subcellular location">
    <subcellularLocation>
        <location evidence="1">Membrane</location>
        <topology evidence="1">Single-pass type I membrane protein</topology>
    </subcellularLocation>
</comment>
<dbReference type="Pfam" id="PF07714">
    <property type="entry name" value="PK_Tyr_Ser-Thr"/>
    <property type="match status" value="1"/>
</dbReference>
<keyword evidence="12" id="KW-0472">Membrane</keyword>
<dbReference type="PANTHER" id="PTHR27005:SF283">
    <property type="entry name" value="OS02G0633066 PROTEIN"/>
    <property type="match status" value="1"/>
</dbReference>
<evidence type="ECO:0000256" key="11">
    <source>
        <dbReference type="PROSITE-ProRule" id="PRU10141"/>
    </source>
</evidence>
<evidence type="ECO:0000256" key="5">
    <source>
        <dbReference type="ARBA" id="ARBA00022729"/>
    </source>
</evidence>
<dbReference type="SMART" id="SM00179">
    <property type="entry name" value="EGF_CA"/>
    <property type="match status" value="1"/>
</dbReference>
<feature type="domain" description="Protein kinase" evidence="14">
    <location>
        <begin position="427"/>
        <end position="682"/>
    </location>
</feature>
<dbReference type="CDD" id="cd00054">
    <property type="entry name" value="EGF_CA"/>
    <property type="match status" value="1"/>
</dbReference>
<dbReference type="PROSITE" id="PS00010">
    <property type="entry name" value="ASX_HYDROXYL"/>
    <property type="match status" value="1"/>
</dbReference>
<evidence type="ECO:0000256" key="12">
    <source>
        <dbReference type="SAM" id="Phobius"/>
    </source>
</evidence>
<dbReference type="PROSITE" id="PS50011">
    <property type="entry name" value="PROTEIN_KINASE_DOM"/>
    <property type="match status" value="1"/>
</dbReference>
<keyword evidence="10" id="KW-0325">Glycoprotein</keyword>
<keyword evidence="12" id="KW-0812">Transmembrane</keyword>
<dbReference type="InterPro" id="IPR001245">
    <property type="entry name" value="Ser-Thr/Tyr_kinase_cat_dom"/>
</dbReference>
<dbReference type="InterPro" id="IPR001881">
    <property type="entry name" value="EGF-like_Ca-bd_dom"/>
</dbReference>
<evidence type="ECO:0000256" key="10">
    <source>
        <dbReference type="ARBA" id="ARBA00023180"/>
    </source>
</evidence>
<feature type="transmembrane region" description="Helical" evidence="12">
    <location>
        <begin position="349"/>
        <end position="375"/>
    </location>
</feature>
<dbReference type="Pfam" id="PF13947">
    <property type="entry name" value="GUB_WAK_bind"/>
    <property type="match status" value="1"/>
</dbReference>
<dbReference type="InterPro" id="IPR000742">
    <property type="entry name" value="EGF"/>
</dbReference>
<evidence type="ECO:0000256" key="1">
    <source>
        <dbReference type="ARBA" id="ARBA00004479"/>
    </source>
</evidence>
<evidence type="ECO:0000313" key="15">
    <source>
        <dbReference type="EMBL" id="KAK6120246.1"/>
    </source>
</evidence>
<protein>
    <recommendedName>
        <fullName evidence="14">Protein kinase domain-containing protein</fullName>
    </recommendedName>
</protein>
<organism evidence="15 16">
    <name type="scientific">Rehmannia glutinosa</name>
    <name type="common">Chinese foxglove</name>
    <dbReference type="NCBI Taxonomy" id="99300"/>
    <lineage>
        <taxon>Eukaryota</taxon>
        <taxon>Viridiplantae</taxon>
        <taxon>Streptophyta</taxon>
        <taxon>Embryophyta</taxon>
        <taxon>Tracheophyta</taxon>
        <taxon>Spermatophyta</taxon>
        <taxon>Magnoliopsida</taxon>
        <taxon>eudicotyledons</taxon>
        <taxon>Gunneridae</taxon>
        <taxon>Pentapetalae</taxon>
        <taxon>asterids</taxon>
        <taxon>lamiids</taxon>
        <taxon>Lamiales</taxon>
        <taxon>Orobanchaceae</taxon>
        <taxon>Rehmannieae</taxon>
        <taxon>Rehmannia</taxon>
    </lineage>
</organism>
<evidence type="ECO:0000256" key="13">
    <source>
        <dbReference type="SAM" id="SignalP"/>
    </source>
</evidence>
<dbReference type="InterPro" id="IPR049883">
    <property type="entry name" value="NOTCH1_EGF-like"/>
</dbReference>
<dbReference type="InterPro" id="IPR018097">
    <property type="entry name" value="EGF_Ca-bd_CS"/>
</dbReference>
<dbReference type="InterPro" id="IPR000152">
    <property type="entry name" value="EGF-type_Asp/Asn_hydroxyl_site"/>
</dbReference>
<dbReference type="InterPro" id="IPR017441">
    <property type="entry name" value="Protein_kinase_ATP_BS"/>
</dbReference>
<dbReference type="InterPro" id="IPR011009">
    <property type="entry name" value="Kinase-like_dom_sf"/>
</dbReference>
<keyword evidence="5 13" id="KW-0732">Signal</keyword>
<comment type="caution">
    <text evidence="15">The sequence shown here is derived from an EMBL/GenBank/DDBJ whole genome shotgun (WGS) entry which is preliminary data.</text>
</comment>
<feature type="signal peptide" evidence="13">
    <location>
        <begin position="1"/>
        <end position="19"/>
    </location>
</feature>
<dbReference type="SUPFAM" id="SSF57196">
    <property type="entry name" value="EGF/Laminin"/>
    <property type="match status" value="1"/>
</dbReference>
<keyword evidence="4" id="KW-0808">Transferase</keyword>
<evidence type="ECO:0000256" key="4">
    <source>
        <dbReference type="ARBA" id="ARBA00022679"/>
    </source>
</evidence>
<keyword evidence="7" id="KW-0418">Kinase</keyword>
<evidence type="ECO:0000256" key="3">
    <source>
        <dbReference type="ARBA" id="ARBA00022536"/>
    </source>
</evidence>
<evidence type="ECO:0000256" key="9">
    <source>
        <dbReference type="ARBA" id="ARBA00023157"/>
    </source>
</evidence>
<sequence length="734" mass="81560">MWKNILTWIFFSGVILTFAATNTTTITVADTFNISKAPIITKPGCPSKCGDLTVPYPFGIGPGSGCAIEERFELNCTTTAFDPPRAYTGNIQIYEISDNQMRVSNVVARRCYDRITGAVVLTNSASSNITGTPYSYSELNKFTLIGCDDFTLVSGSGGRSFTSGCISLCSRSEDVIDGYCSGIGCCQTSLPKGFQYYWTDLRSLRNHTLVSSFNPCSYAFFGEGKRFGFRGESDLSDPNFMDRVMTTVPIVLDWAIGNLTCAEVEGTGDYACKGNSLCVDSGTGMAGYRCRCNKGYEGNPYLDPGCTDIDECKDSNLNDCEKSCINTPGGFNCSCPDGQYGMAERMVEVAMLLTPSTGLGFLSLVIAVTLLYFGLKKRKLMKLREKFFQQNGGLLLKQQISSIEGSNSMDSTKIFTAEELEKATDNYADDRILGRGGYGTVYKGILPDKRIVAIKRSRMMDESQIEQFINEVVILTQVNHRNVVKLLGCCLESEVPLLVYEYVSNGTLYEHIHNRGAMTTWLSWDNRLRIASEVAGALSYLHSAATIPANFLDQTEVTTLVQGTLGYLDPEYFHTSLLTEKSDVYSFGVVLAELLTGKKPIDMERSQEQRNLTTYFIMYMKENKLFQILEPRVVREGSLEQLQGVAELIKRCLCLNSEDRPTMKEVAMELEGLRKFTKHPWAHQSVHEEEYVGLMNESGSVDLYAVPMSSYNRTGEIYGQYPGQIIFPRVNSPR</sequence>
<gene>
    <name evidence="15" type="ORF">DH2020_045937</name>
</gene>
<evidence type="ECO:0000256" key="6">
    <source>
        <dbReference type="ARBA" id="ARBA00022741"/>
    </source>
</evidence>
<keyword evidence="9" id="KW-1015">Disulfide bond</keyword>
<keyword evidence="16" id="KW-1185">Reference proteome</keyword>
<evidence type="ECO:0000313" key="16">
    <source>
        <dbReference type="Proteomes" id="UP001318860"/>
    </source>
</evidence>
<keyword evidence="8 11" id="KW-0067">ATP-binding</keyword>
<name>A0ABR0UCQ2_REHGL</name>
<evidence type="ECO:0000256" key="7">
    <source>
        <dbReference type="ARBA" id="ARBA00022777"/>
    </source>
</evidence>
<dbReference type="Pfam" id="PF00069">
    <property type="entry name" value="Pkinase"/>
    <property type="match status" value="1"/>
</dbReference>
<dbReference type="InterPro" id="IPR045274">
    <property type="entry name" value="WAK-like"/>
</dbReference>
<dbReference type="Gene3D" id="3.30.200.20">
    <property type="entry name" value="Phosphorylase Kinase, domain 1"/>
    <property type="match status" value="1"/>
</dbReference>
<accession>A0ABR0UCQ2</accession>
<keyword evidence="6 11" id="KW-0547">Nucleotide-binding</keyword>
<dbReference type="InterPro" id="IPR000719">
    <property type="entry name" value="Prot_kinase_dom"/>
</dbReference>
<feature type="binding site" evidence="11">
    <location>
        <position position="455"/>
    </location>
    <ligand>
        <name>ATP</name>
        <dbReference type="ChEBI" id="CHEBI:30616"/>
    </ligand>
</feature>
<dbReference type="Gene3D" id="2.10.25.10">
    <property type="entry name" value="Laminin"/>
    <property type="match status" value="1"/>
</dbReference>
<dbReference type="Pfam" id="PF07645">
    <property type="entry name" value="EGF_CA"/>
    <property type="match status" value="1"/>
</dbReference>
<keyword evidence="12" id="KW-1133">Transmembrane helix</keyword>
<dbReference type="Proteomes" id="UP001318860">
    <property type="component" value="Unassembled WGS sequence"/>
</dbReference>
<dbReference type="InterPro" id="IPR025287">
    <property type="entry name" value="WAK_GUB"/>
</dbReference>
<dbReference type="PROSITE" id="PS00107">
    <property type="entry name" value="PROTEIN_KINASE_ATP"/>
    <property type="match status" value="1"/>
</dbReference>
<proteinExistence type="predicted"/>
<evidence type="ECO:0000256" key="2">
    <source>
        <dbReference type="ARBA" id="ARBA00022527"/>
    </source>
</evidence>
<dbReference type="PROSITE" id="PS01187">
    <property type="entry name" value="EGF_CA"/>
    <property type="match status" value="1"/>
</dbReference>
<dbReference type="PANTHER" id="PTHR27005">
    <property type="entry name" value="WALL-ASSOCIATED RECEPTOR KINASE-LIKE 21"/>
    <property type="match status" value="1"/>
</dbReference>
<dbReference type="SMART" id="SM00181">
    <property type="entry name" value="EGF"/>
    <property type="match status" value="2"/>
</dbReference>
<keyword evidence="2" id="KW-0723">Serine/threonine-protein kinase</keyword>